<evidence type="ECO:0000256" key="1">
    <source>
        <dbReference type="ARBA" id="ARBA00008645"/>
    </source>
</evidence>
<dbReference type="Proteomes" id="UP000018896">
    <property type="component" value="Unassembled WGS sequence"/>
</dbReference>
<feature type="domain" description="AB hydrolase-1" evidence="2">
    <location>
        <begin position="21"/>
        <end position="258"/>
    </location>
</feature>
<dbReference type="Gene3D" id="3.40.50.1820">
    <property type="entry name" value="alpha/beta hydrolase"/>
    <property type="match status" value="1"/>
</dbReference>
<dbReference type="SUPFAM" id="SSF53474">
    <property type="entry name" value="alpha/beta-Hydrolases"/>
    <property type="match status" value="1"/>
</dbReference>
<evidence type="ECO:0000313" key="4">
    <source>
        <dbReference type="Proteomes" id="UP000018896"/>
    </source>
</evidence>
<gene>
    <name evidence="3" type="ORF">JCM9157_1543</name>
</gene>
<comment type="caution">
    <text evidence="3">The sequence shown here is derived from an EMBL/GenBank/DDBJ whole genome shotgun (WGS) entry which is preliminary data.</text>
</comment>
<keyword evidence="4" id="KW-1185">Reference proteome</keyword>
<dbReference type="InterPro" id="IPR000073">
    <property type="entry name" value="AB_hydrolase_1"/>
</dbReference>
<reference evidence="3 4" key="1">
    <citation type="journal article" date="2014" name="Genome Announc.">
        <title>Draft Genome Sequences of Three Alkaliphilic Bacillus Strains, Bacillus wakoensis JCM 9140T, Bacillus akibai JCM 9157T, and Bacillus hemicellulosilyticus JCM 9152T.</title>
        <authorList>
            <person name="Yuki M."/>
            <person name="Oshima K."/>
            <person name="Suda W."/>
            <person name="Oshida Y."/>
            <person name="Kitamura K."/>
            <person name="Iida T."/>
            <person name="Hattori M."/>
            <person name="Ohkuma M."/>
        </authorList>
    </citation>
    <scope>NUCLEOTIDE SEQUENCE [LARGE SCALE GENOMIC DNA]</scope>
    <source>
        <strain evidence="3 4">JCM 9157</strain>
    </source>
</reference>
<comment type="similarity">
    <text evidence="1">Belongs to the AB hydrolase superfamily.</text>
</comment>
<dbReference type="OrthoDB" id="9780932at2"/>
<dbReference type="InterPro" id="IPR029058">
    <property type="entry name" value="AB_hydrolase_fold"/>
</dbReference>
<dbReference type="Pfam" id="PF12697">
    <property type="entry name" value="Abhydrolase_6"/>
    <property type="match status" value="1"/>
</dbReference>
<dbReference type="STRING" id="1236973.JCM9157_1543"/>
<proteinExistence type="inferred from homology"/>
<sequence>MDQYILSRNNVKINGKGRQPMVFAPGFGCDQTVWKTVAKAFEEDYQVVLFDYVGSGNSDLSAYDSGKYSELTGYAQDIIDIGSVLELNNAIFVGHSVSSIIGMLASIKRPELFSKLIMIGPSPCYLNHPPKYIGGFEKEQLIGLLDMMEKNYIGWATMFAQTVTNNTNFPEITDDLKDRFCSTDPIIARQFAEATFFSDNRDDLKKVQTPSLILQCSDDIIASEEVGQYMHQHLSNSTLKYMGATGHCPHLSHPEETINLIKDYLVNN</sequence>
<name>W4QS84_HALA3</name>
<dbReference type="PANTHER" id="PTHR43039">
    <property type="entry name" value="ESTERASE-RELATED"/>
    <property type="match status" value="1"/>
</dbReference>
<dbReference type="EMBL" id="BAUV01000008">
    <property type="protein sequence ID" value="GAE34483.1"/>
    <property type="molecule type" value="Genomic_DNA"/>
</dbReference>
<keyword evidence="3" id="KW-0378">Hydrolase</keyword>
<organism evidence="3 4">
    <name type="scientific">Halalkalibacter akibai (strain ATCC 43226 / DSM 21942 / CIP 109018 / JCM 9157 / 1139)</name>
    <name type="common">Bacillus akibai</name>
    <dbReference type="NCBI Taxonomy" id="1236973"/>
    <lineage>
        <taxon>Bacteria</taxon>
        <taxon>Bacillati</taxon>
        <taxon>Bacillota</taxon>
        <taxon>Bacilli</taxon>
        <taxon>Bacillales</taxon>
        <taxon>Bacillaceae</taxon>
        <taxon>Halalkalibacter</taxon>
    </lineage>
</organism>
<dbReference type="GO" id="GO:0016787">
    <property type="term" value="F:hydrolase activity"/>
    <property type="evidence" value="ECO:0007669"/>
    <property type="project" value="UniProtKB-KW"/>
</dbReference>
<dbReference type="eggNOG" id="COG0596">
    <property type="taxonomic scope" value="Bacteria"/>
</dbReference>
<dbReference type="RefSeq" id="WP_035663372.1">
    <property type="nucleotide sequence ID" value="NZ_BAUV01000008.1"/>
</dbReference>
<protein>
    <submittedName>
        <fullName evidence="3">Hydrolase</fullName>
    </submittedName>
</protein>
<evidence type="ECO:0000259" key="2">
    <source>
        <dbReference type="Pfam" id="PF12697"/>
    </source>
</evidence>
<accession>W4QS84</accession>
<evidence type="ECO:0000313" key="3">
    <source>
        <dbReference type="EMBL" id="GAE34483.1"/>
    </source>
</evidence>
<dbReference type="AlphaFoldDB" id="W4QS84"/>